<gene>
    <name evidence="2" type="ORF">SAMN05216580_2673</name>
</gene>
<organism evidence="2 3">
    <name type="scientific">Geopseudomonas guangdongensis</name>
    <dbReference type="NCBI Taxonomy" id="1245526"/>
    <lineage>
        <taxon>Bacteria</taxon>
        <taxon>Pseudomonadati</taxon>
        <taxon>Pseudomonadota</taxon>
        <taxon>Gammaproteobacteria</taxon>
        <taxon>Pseudomonadales</taxon>
        <taxon>Pseudomonadaceae</taxon>
        <taxon>Geopseudomonas</taxon>
    </lineage>
</organism>
<evidence type="ECO:0000313" key="2">
    <source>
        <dbReference type="EMBL" id="SDU38297.1"/>
    </source>
</evidence>
<dbReference type="AlphaFoldDB" id="A0A1H2I299"/>
<dbReference type="STRING" id="1245526.SAMN05216580_2673"/>
<proteinExistence type="predicted"/>
<dbReference type="EMBL" id="LT629780">
    <property type="protein sequence ID" value="SDU38297.1"/>
    <property type="molecule type" value="Genomic_DNA"/>
</dbReference>
<reference evidence="3" key="1">
    <citation type="submission" date="2016-10" db="EMBL/GenBank/DDBJ databases">
        <authorList>
            <person name="Varghese N."/>
            <person name="Submissions S."/>
        </authorList>
    </citation>
    <scope>NUCLEOTIDE SEQUENCE [LARGE SCALE GENOMIC DNA]</scope>
    <source>
        <strain evidence="3">CCTCC 2012022</strain>
    </source>
</reference>
<accession>A0A1H2I299</accession>
<feature type="transmembrane region" description="Helical" evidence="1">
    <location>
        <begin position="7"/>
        <end position="24"/>
    </location>
</feature>
<keyword evidence="3" id="KW-1185">Reference proteome</keyword>
<dbReference type="RefSeq" id="WP_157719002.1">
    <property type="nucleotide sequence ID" value="NZ_LT629780.1"/>
</dbReference>
<name>A0A1H2I299_9GAMM</name>
<protein>
    <submittedName>
        <fullName evidence="2">Uncharacterized protein</fullName>
    </submittedName>
</protein>
<dbReference type="Proteomes" id="UP000243063">
    <property type="component" value="Chromosome I"/>
</dbReference>
<evidence type="ECO:0000313" key="3">
    <source>
        <dbReference type="Proteomes" id="UP000243063"/>
    </source>
</evidence>
<keyword evidence="1" id="KW-0812">Transmembrane</keyword>
<keyword evidence="1" id="KW-1133">Transmembrane helix</keyword>
<keyword evidence="1" id="KW-0472">Membrane</keyword>
<sequence length="53" mass="5809">MKTASKVCLWSLSFAALAVFLFVYDPYAGKGRDTDFLVMILSRVGLANFFGGI</sequence>
<evidence type="ECO:0000256" key="1">
    <source>
        <dbReference type="SAM" id="Phobius"/>
    </source>
</evidence>